<dbReference type="GO" id="GO:1990281">
    <property type="term" value="C:efflux pump complex"/>
    <property type="evidence" value="ECO:0007669"/>
    <property type="project" value="TreeGrafter"/>
</dbReference>
<comment type="subcellular location">
    <subcellularLocation>
        <location evidence="1">Cell outer membrane</location>
    </subcellularLocation>
</comment>
<name>F0SCZ3_PSESL</name>
<dbReference type="eggNOG" id="COG1538">
    <property type="taxonomic scope" value="Bacteria"/>
</dbReference>
<gene>
    <name evidence="8" type="ordered locus">Pedsa_1182</name>
</gene>
<evidence type="ECO:0000313" key="8">
    <source>
        <dbReference type="EMBL" id="ADY51750.1"/>
    </source>
</evidence>
<keyword evidence="3" id="KW-0813">Transport</keyword>
<organism evidence="8 9">
    <name type="scientific">Pseudopedobacter saltans (strain ATCC 51119 / DSM 12145 / JCM 21818 / CCUG 39354 / LMG 10337 / NBRC 100064 / NCIMB 13643)</name>
    <name type="common">Pedobacter saltans</name>
    <dbReference type="NCBI Taxonomy" id="762903"/>
    <lineage>
        <taxon>Bacteria</taxon>
        <taxon>Pseudomonadati</taxon>
        <taxon>Bacteroidota</taxon>
        <taxon>Sphingobacteriia</taxon>
        <taxon>Sphingobacteriales</taxon>
        <taxon>Sphingobacteriaceae</taxon>
        <taxon>Pseudopedobacter</taxon>
    </lineage>
</organism>
<dbReference type="RefSeq" id="WP_013632249.1">
    <property type="nucleotide sequence ID" value="NC_015177.1"/>
</dbReference>
<dbReference type="GO" id="GO:0015288">
    <property type="term" value="F:porin activity"/>
    <property type="evidence" value="ECO:0007669"/>
    <property type="project" value="TreeGrafter"/>
</dbReference>
<sequence>MGKGQSVIQYFEASFKTSNRFRRLMLICTLIVLIAGFSSDAQQSLTLNIKDVYQYARNNYPLINQRGLIIKAAEFTVSNAAKGYFPMLSVNGQATYQSTVTSFPFTLPLPGFSVPKYGKDQYKIYGQIDQVIYDGGMIGNQKQMAKTTAKIQEQSLEVDLYQLYDRVNQLFFGVILLNEQLKQNELVLRDIQNGIDKAKALVANGVAYRSSVDELMAQKLQTEQARVELKATRKAYMEMLSQFINLALNENTVFEKPISPVLTGEFNRPELLLYNYQQNIYDDQKSLLNAQLRPRFFFFLQGGYARPGLNMLSNDFAWYYIGGLKLSWNLGSLYTYGNQKKILEINKTMIDLQKETFLFNMGLIQKQQQIFISKFTELLKNDEAIIKLRESVKKASAAQLENGVLSAHDYISVVNAEDQARQNFILHQIQMLQEQYNYQNTMGNTIN</sequence>
<reference evidence="8 9" key="1">
    <citation type="journal article" date="2011" name="Stand. Genomic Sci.">
        <title>Complete genome sequence of the gliding, heparinolytic Pedobacter saltans type strain (113).</title>
        <authorList>
            <person name="Liolios K."/>
            <person name="Sikorski J."/>
            <person name="Lu M."/>
            <person name="Nolan M."/>
            <person name="Lapidus A."/>
            <person name="Lucas S."/>
            <person name="Hammon N."/>
            <person name="Deshpande S."/>
            <person name="Cheng J.F."/>
            <person name="Tapia R."/>
            <person name="Han C."/>
            <person name="Goodwin L."/>
            <person name="Pitluck S."/>
            <person name="Huntemann M."/>
            <person name="Ivanova N."/>
            <person name="Pagani I."/>
            <person name="Mavromatis K."/>
            <person name="Ovchinikova G."/>
            <person name="Pati A."/>
            <person name="Chen A."/>
            <person name="Palaniappan K."/>
            <person name="Land M."/>
            <person name="Hauser L."/>
            <person name="Brambilla E.M."/>
            <person name="Kotsyurbenko O."/>
            <person name="Rohde M."/>
            <person name="Tindall B.J."/>
            <person name="Abt B."/>
            <person name="Goker M."/>
            <person name="Detter J.C."/>
            <person name="Woyke T."/>
            <person name="Bristow J."/>
            <person name="Eisen J.A."/>
            <person name="Markowitz V."/>
            <person name="Hugenholtz P."/>
            <person name="Klenk H.P."/>
            <person name="Kyrpides N.C."/>
        </authorList>
    </citation>
    <scope>NUCLEOTIDE SEQUENCE [LARGE SCALE GENOMIC DNA]</scope>
    <source>
        <strain evidence="9">ATCC 51119 / DSM 12145 / JCM 21818 / LMG 10337 / NBRC 100064 / NCIMB 13643</strain>
    </source>
</reference>
<proteinExistence type="inferred from homology"/>
<dbReference type="HOGENOM" id="CLU_637521_0_0_10"/>
<dbReference type="GO" id="GO:0009279">
    <property type="term" value="C:cell outer membrane"/>
    <property type="evidence" value="ECO:0007669"/>
    <property type="project" value="UniProtKB-SubCell"/>
</dbReference>
<dbReference type="Pfam" id="PF02321">
    <property type="entry name" value="OEP"/>
    <property type="match status" value="1"/>
</dbReference>
<evidence type="ECO:0000313" key="9">
    <source>
        <dbReference type="Proteomes" id="UP000000310"/>
    </source>
</evidence>
<keyword evidence="7" id="KW-0998">Cell outer membrane</keyword>
<dbReference type="EMBL" id="CP002545">
    <property type="protein sequence ID" value="ADY51750.1"/>
    <property type="molecule type" value="Genomic_DNA"/>
</dbReference>
<evidence type="ECO:0000256" key="7">
    <source>
        <dbReference type="ARBA" id="ARBA00023237"/>
    </source>
</evidence>
<evidence type="ECO:0000256" key="6">
    <source>
        <dbReference type="ARBA" id="ARBA00023136"/>
    </source>
</evidence>
<evidence type="ECO:0000256" key="3">
    <source>
        <dbReference type="ARBA" id="ARBA00022448"/>
    </source>
</evidence>
<dbReference type="PANTHER" id="PTHR30026">
    <property type="entry name" value="OUTER MEMBRANE PROTEIN TOLC"/>
    <property type="match status" value="1"/>
</dbReference>
<keyword evidence="9" id="KW-1185">Reference proteome</keyword>
<comment type="similarity">
    <text evidence="2">Belongs to the outer membrane factor (OMF) (TC 1.B.17) family.</text>
</comment>
<evidence type="ECO:0000256" key="4">
    <source>
        <dbReference type="ARBA" id="ARBA00022452"/>
    </source>
</evidence>
<accession>F0SCZ3</accession>
<evidence type="ECO:0000256" key="2">
    <source>
        <dbReference type="ARBA" id="ARBA00007613"/>
    </source>
</evidence>
<keyword evidence="6" id="KW-0472">Membrane</keyword>
<dbReference type="AlphaFoldDB" id="F0SCZ3"/>
<evidence type="ECO:0000256" key="1">
    <source>
        <dbReference type="ARBA" id="ARBA00004442"/>
    </source>
</evidence>
<evidence type="ECO:0000256" key="5">
    <source>
        <dbReference type="ARBA" id="ARBA00022692"/>
    </source>
</evidence>
<dbReference type="Proteomes" id="UP000000310">
    <property type="component" value="Chromosome"/>
</dbReference>
<protein>
    <submittedName>
        <fullName evidence="8">Outer membrane efflux protein</fullName>
    </submittedName>
</protein>
<dbReference type="Gene3D" id="1.20.1600.10">
    <property type="entry name" value="Outer membrane efflux proteins (OEP)"/>
    <property type="match status" value="1"/>
</dbReference>
<reference evidence="9" key="2">
    <citation type="submission" date="2011-02" db="EMBL/GenBank/DDBJ databases">
        <title>The complete genome of Pedobacter saltans DSM 12145.</title>
        <authorList>
            <consortium name="US DOE Joint Genome Institute (JGI-PGF)"/>
            <person name="Lucas S."/>
            <person name="Copeland A."/>
            <person name="Lapidus A."/>
            <person name="Bruce D."/>
            <person name="Goodwin L."/>
            <person name="Pitluck S."/>
            <person name="Kyrpides N."/>
            <person name="Mavromatis K."/>
            <person name="Pagani I."/>
            <person name="Ivanova N."/>
            <person name="Ovchinnikova G."/>
            <person name="Lu M."/>
            <person name="Detter J.C."/>
            <person name="Han C."/>
            <person name="Land M."/>
            <person name="Hauser L."/>
            <person name="Markowitz V."/>
            <person name="Cheng J.-F."/>
            <person name="Hugenholtz P."/>
            <person name="Woyke T."/>
            <person name="Wu D."/>
            <person name="Tindall B."/>
            <person name="Pomrenke H.G."/>
            <person name="Brambilla E."/>
            <person name="Klenk H.-P."/>
            <person name="Eisen J.A."/>
        </authorList>
    </citation>
    <scope>NUCLEOTIDE SEQUENCE [LARGE SCALE GENOMIC DNA]</scope>
    <source>
        <strain evidence="9">ATCC 51119 / DSM 12145 / JCM 21818 / LMG 10337 / NBRC 100064 / NCIMB 13643</strain>
    </source>
</reference>
<dbReference type="STRING" id="762903.Pedsa_1182"/>
<dbReference type="GO" id="GO:0015562">
    <property type="term" value="F:efflux transmembrane transporter activity"/>
    <property type="evidence" value="ECO:0007669"/>
    <property type="project" value="InterPro"/>
</dbReference>
<keyword evidence="5" id="KW-0812">Transmembrane</keyword>
<dbReference type="InterPro" id="IPR003423">
    <property type="entry name" value="OMP_efflux"/>
</dbReference>
<dbReference type="KEGG" id="psn:Pedsa_1182"/>
<dbReference type="PANTHER" id="PTHR30026:SF20">
    <property type="entry name" value="OUTER MEMBRANE PROTEIN TOLC"/>
    <property type="match status" value="1"/>
</dbReference>
<dbReference type="SUPFAM" id="SSF56954">
    <property type="entry name" value="Outer membrane efflux proteins (OEP)"/>
    <property type="match status" value="1"/>
</dbReference>
<keyword evidence="4" id="KW-1134">Transmembrane beta strand</keyword>
<dbReference type="InterPro" id="IPR051906">
    <property type="entry name" value="TolC-like"/>
</dbReference>